<gene>
    <name evidence="2" type="ordered locus">BN4_12523</name>
</gene>
<dbReference type="KEGG" id="dpi:BN4_12523"/>
<sequence length="156" mass="16512">MDTGPPAVIGAFGGLRLVEWEPLFHKPDCEERVFMARDEINAFLGAGTNYQGKLHFQGAVRIDGNFRGEVVSDGTLVVGQEAVVEGLIRVGQLVLSGNIQGEVEAATKVVLHKTANLQGNIKTPVLVVEEGAVLEGQLDMGSLGSSAPIVSEEESD</sequence>
<dbReference type="PANTHER" id="PTHR35024:SF4">
    <property type="entry name" value="POLYMER-FORMING CYTOSKELETAL PROTEIN"/>
    <property type="match status" value="1"/>
</dbReference>
<dbReference type="Pfam" id="PF04519">
    <property type="entry name" value="Bactofilin"/>
    <property type="match status" value="1"/>
</dbReference>
<evidence type="ECO:0000313" key="2">
    <source>
        <dbReference type="EMBL" id="CCH49758.1"/>
    </source>
</evidence>
<reference evidence="3" key="2">
    <citation type="journal article" date="2013" name="Stand. Genomic Sci.">
        <title>Complete genome sequence of Desulfocapsa sulfexigens, a marine deltaproteobacterium specialized in disproportionating inorganic sulfur compounds.</title>
        <authorList>
            <person name="Finster K.W."/>
            <person name="Kjeldsen K.U."/>
            <person name="Kube M."/>
            <person name="Reinhardt R."/>
            <person name="Mussmann M."/>
            <person name="Amann R."/>
            <person name="Schreiber L."/>
        </authorList>
    </citation>
    <scope>NUCLEOTIDE SEQUENCE [LARGE SCALE GENOMIC DNA]</scope>
    <source>
        <strain evidence="3">DSM 10523 / SB164P1</strain>
    </source>
</reference>
<accession>M1WXJ0</accession>
<name>M1WXJ0_PSEP2</name>
<evidence type="ECO:0008006" key="4">
    <source>
        <dbReference type="Google" id="ProtNLM"/>
    </source>
</evidence>
<organism evidence="2 3">
    <name type="scientific">Pseudodesulfovibrio piezophilus (strain DSM 21447 / JCM 15486 / C1TLV30)</name>
    <name type="common">Desulfovibrio piezophilus</name>
    <dbReference type="NCBI Taxonomy" id="1322246"/>
    <lineage>
        <taxon>Bacteria</taxon>
        <taxon>Pseudomonadati</taxon>
        <taxon>Thermodesulfobacteriota</taxon>
        <taxon>Desulfovibrionia</taxon>
        <taxon>Desulfovibrionales</taxon>
        <taxon>Desulfovibrionaceae</taxon>
    </lineage>
</organism>
<dbReference type="EMBL" id="FO203427">
    <property type="protein sequence ID" value="CCH49758.1"/>
    <property type="molecule type" value="Genomic_DNA"/>
</dbReference>
<proteinExistence type="inferred from homology"/>
<keyword evidence="3" id="KW-1185">Reference proteome</keyword>
<comment type="similarity">
    <text evidence="1">Belongs to the bactofilin family.</text>
</comment>
<dbReference type="STRING" id="1322246.BN4_12523"/>
<dbReference type="InterPro" id="IPR007607">
    <property type="entry name" value="BacA/B"/>
</dbReference>
<reference evidence="2 3" key="1">
    <citation type="journal article" date="2013" name="PLoS ONE">
        <title>The first genomic and proteomic characterization of a deep-sea sulfate reducer: insights into the piezophilic lifestyle of Desulfovibrio piezophilus.</title>
        <authorList>
            <person name="Pradel N."/>
            <person name="Ji B."/>
            <person name="Gimenez G."/>
            <person name="Talla E."/>
            <person name="Lenoble P."/>
            <person name="Garel M."/>
            <person name="Tamburini C."/>
            <person name="Fourquet P."/>
            <person name="Lebrun R."/>
            <person name="Bertin P."/>
            <person name="Denis Y."/>
            <person name="Pophillat M."/>
            <person name="Barbe V."/>
            <person name="Ollivier B."/>
            <person name="Dolla A."/>
        </authorList>
    </citation>
    <scope>NUCLEOTIDE SEQUENCE [LARGE SCALE GENOMIC DNA]</scope>
    <source>
        <strain evidence="3">DSM 10523 / SB164P1</strain>
    </source>
</reference>
<dbReference type="PANTHER" id="PTHR35024">
    <property type="entry name" value="HYPOTHETICAL CYTOSOLIC PROTEIN"/>
    <property type="match status" value="1"/>
</dbReference>
<dbReference type="eggNOG" id="COG1664">
    <property type="taxonomic scope" value="Bacteria"/>
</dbReference>
<dbReference type="PATRIC" id="fig|879567.3.peg.2701"/>
<dbReference type="AlphaFoldDB" id="M1WXJ0"/>
<evidence type="ECO:0000256" key="1">
    <source>
        <dbReference type="ARBA" id="ARBA00044755"/>
    </source>
</evidence>
<dbReference type="Proteomes" id="UP000011724">
    <property type="component" value="Chromosome"/>
</dbReference>
<protein>
    <recommendedName>
        <fullName evidence="4">Polymer-forming cytoskeletal protein</fullName>
    </recommendedName>
</protein>
<evidence type="ECO:0000313" key="3">
    <source>
        <dbReference type="Proteomes" id="UP000011724"/>
    </source>
</evidence>
<dbReference type="HOGENOM" id="CLU_072799_4_1_7"/>